<comment type="caution">
    <text evidence="1">The sequence shown here is derived from an EMBL/GenBank/DDBJ whole genome shotgun (WGS) entry which is preliminary data.</text>
</comment>
<dbReference type="EMBL" id="JASCZI010154385">
    <property type="protein sequence ID" value="MED6177989.1"/>
    <property type="molecule type" value="Genomic_DNA"/>
</dbReference>
<dbReference type="Proteomes" id="UP001341840">
    <property type="component" value="Unassembled WGS sequence"/>
</dbReference>
<organism evidence="1 2">
    <name type="scientific">Stylosanthes scabra</name>
    <dbReference type="NCBI Taxonomy" id="79078"/>
    <lineage>
        <taxon>Eukaryota</taxon>
        <taxon>Viridiplantae</taxon>
        <taxon>Streptophyta</taxon>
        <taxon>Embryophyta</taxon>
        <taxon>Tracheophyta</taxon>
        <taxon>Spermatophyta</taxon>
        <taxon>Magnoliopsida</taxon>
        <taxon>eudicotyledons</taxon>
        <taxon>Gunneridae</taxon>
        <taxon>Pentapetalae</taxon>
        <taxon>rosids</taxon>
        <taxon>fabids</taxon>
        <taxon>Fabales</taxon>
        <taxon>Fabaceae</taxon>
        <taxon>Papilionoideae</taxon>
        <taxon>50 kb inversion clade</taxon>
        <taxon>dalbergioids sensu lato</taxon>
        <taxon>Dalbergieae</taxon>
        <taxon>Pterocarpus clade</taxon>
        <taxon>Stylosanthes</taxon>
    </lineage>
</organism>
<name>A0ABU6VY62_9FABA</name>
<keyword evidence="2" id="KW-1185">Reference proteome</keyword>
<gene>
    <name evidence="1" type="ORF">PIB30_103383</name>
</gene>
<accession>A0ABU6VY62</accession>
<evidence type="ECO:0000313" key="2">
    <source>
        <dbReference type="Proteomes" id="UP001341840"/>
    </source>
</evidence>
<reference evidence="1 2" key="1">
    <citation type="journal article" date="2023" name="Plants (Basel)">
        <title>Bridging the Gap: Combining Genomics and Transcriptomics Approaches to Understand Stylosanthes scabra, an Orphan Legume from the Brazilian Caatinga.</title>
        <authorList>
            <person name="Ferreira-Neto J.R.C."/>
            <person name="da Silva M.D."/>
            <person name="Binneck E."/>
            <person name="de Melo N.F."/>
            <person name="da Silva R.H."/>
            <person name="de Melo A.L.T.M."/>
            <person name="Pandolfi V."/>
            <person name="Bustamante F.O."/>
            <person name="Brasileiro-Vidal A.C."/>
            <person name="Benko-Iseppon A.M."/>
        </authorList>
    </citation>
    <scope>NUCLEOTIDE SEQUENCE [LARGE SCALE GENOMIC DNA]</scope>
    <source>
        <tissue evidence="1">Leaves</tissue>
    </source>
</reference>
<sequence>MVINVFKAMQYPREEDKDGCMRIDVIEELIREVQEEEAMSKLQAKQARYNDLDDTNHNFLMQKIVEKVHKNLPMMLQHNEGMQKDGTNVQKIGEEVQKSEPLVQKIDEEMQKNKEILLEENSKPVVQPQRRLNPAMKEAVQKEVMKL</sequence>
<evidence type="ECO:0000313" key="1">
    <source>
        <dbReference type="EMBL" id="MED6177989.1"/>
    </source>
</evidence>
<protein>
    <submittedName>
        <fullName evidence="1">Uncharacterized protein</fullName>
    </submittedName>
</protein>
<proteinExistence type="predicted"/>